<evidence type="ECO:0000256" key="1">
    <source>
        <dbReference type="ARBA" id="ARBA00001946"/>
    </source>
</evidence>
<feature type="transmembrane region" description="Helical" evidence="4">
    <location>
        <begin position="197"/>
        <end position="214"/>
    </location>
</feature>
<dbReference type="PROSITE" id="PS50887">
    <property type="entry name" value="GGDEF"/>
    <property type="match status" value="1"/>
</dbReference>
<dbReference type="InterPro" id="IPR000160">
    <property type="entry name" value="GGDEF_dom"/>
</dbReference>
<dbReference type="STRING" id="619304.SAMN05421760_101313"/>
<keyword evidence="4" id="KW-1133">Transmembrane helix</keyword>
<feature type="transmembrane region" description="Helical" evidence="4">
    <location>
        <begin position="115"/>
        <end position="135"/>
    </location>
</feature>
<sequence length="416" mass="47675">MSDYNETLSQVNDQRKKNIKKQQKNLYTSLISSTLNDVLFSRSHSNDFTQTRYKYIRIRLQLMCLFFAISVPLFAFFDYTALPVVQADFLLKARMSLSISLFILVYIIHRHVSLLATRVTFLLAFLLPSLFYLISMESFNTDALTTPLTFKMMPYLIISMLGLFPLTICSGLLMIIIVFLPAALFELDTLNQNYYPLLNKTWLFILFSGISLWLQAGQLSMLMKLYRESTIDPLTGLINRRVLLRQARIAQKNATQYSQPFSVMMFDLDRFKRINDNYGHAIGDKVLVSISGIMKEELRSADTIARYGGEEFVVILPDVCLAHAIVIAERIANTIRRQEVSLEDNNAAAEIIHVTSSIGVTQYMKGEDIEQTLKRVDNLLYHAKESGRDKVIYTLEEHQTEDSTLIPQHQNADMAL</sequence>
<proteinExistence type="predicted"/>
<dbReference type="InterPro" id="IPR050469">
    <property type="entry name" value="Diguanylate_Cyclase"/>
</dbReference>
<feature type="transmembrane region" description="Helical" evidence="4">
    <location>
        <begin position="89"/>
        <end position="108"/>
    </location>
</feature>
<comment type="catalytic activity">
    <reaction evidence="3">
        <text>2 GTP = 3',3'-c-di-GMP + 2 diphosphate</text>
        <dbReference type="Rhea" id="RHEA:24898"/>
        <dbReference type="ChEBI" id="CHEBI:33019"/>
        <dbReference type="ChEBI" id="CHEBI:37565"/>
        <dbReference type="ChEBI" id="CHEBI:58805"/>
        <dbReference type="EC" id="2.7.7.65"/>
    </reaction>
</comment>
<evidence type="ECO:0000256" key="4">
    <source>
        <dbReference type="SAM" id="Phobius"/>
    </source>
</evidence>
<evidence type="ECO:0000313" key="7">
    <source>
        <dbReference type="Proteomes" id="UP000185999"/>
    </source>
</evidence>
<dbReference type="InterPro" id="IPR029787">
    <property type="entry name" value="Nucleotide_cyclase"/>
</dbReference>
<name>A0A1N7IY79_9GAMM</name>
<dbReference type="Pfam" id="PF00990">
    <property type="entry name" value="GGDEF"/>
    <property type="match status" value="1"/>
</dbReference>
<feature type="domain" description="GGDEF" evidence="5">
    <location>
        <begin position="259"/>
        <end position="396"/>
    </location>
</feature>
<keyword evidence="7" id="KW-1185">Reference proteome</keyword>
<comment type="cofactor">
    <cofactor evidence="1">
        <name>Mg(2+)</name>
        <dbReference type="ChEBI" id="CHEBI:18420"/>
    </cofactor>
</comment>
<dbReference type="Gene3D" id="3.30.70.270">
    <property type="match status" value="1"/>
</dbReference>
<evidence type="ECO:0000256" key="2">
    <source>
        <dbReference type="ARBA" id="ARBA00012528"/>
    </source>
</evidence>
<gene>
    <name evidence="6" type="ORF">SAMN05421760_101313</name>
</gene>
<dbReference type="FunFam" id="3.30.70.270:FF:000001">
    <property type="entry name" value="Diguanylate cyclase domain protein"/>
    <property type="match status" value="1"/>
</dbReference>
<dbReference type="RefSeq" id="WP_054342526.1">
    <property type="nucleotide sequence ID" value="NZ_FTOE01000001.1"/>
</dbReference>
<dbReference type="PANTHER" id="PTHR45138:SF9">
    <property type="entry name" value="DIGUANYLATE CYCLASE DGCM-RELATED"/>
    <property type="match status" value="1"/>
</dbReference>
<dbReference type="OrthoDB" id="5296913at2"/>
<reference evidence="7" key="1">
    <citation type="submission" date="2017-01" db="EMBL/GenBank/DDBJ databases">
        <authorList>
            <person name="Varghese N."/>
            <person name="Submissions S."/>
        </authorList>
    </citation>
    <scope>NUCLEOTIDE SEQUENCE [LARGE SCALE GENOMIC DNA]</scope>
    <source>
        <strain evidence="7">DSM 22306</strain>
    </source>
</reference>
<dbReference type="GO" id="GO:0052621">
    <property type="term" value="F:diguanylate cyclase activity"/>
    <property type="evidence" value="ECO:0007669"/>
    <property type="project" value="UniProtKB-EC"/>
</dbReference>
<feature type="transmembrane region" description="Helical" evidence="4">
    <location>
        <begin position="155"/>
        <end position="185"/>
    </location>
</feature>
<dbReference type="EC" id="2.7.7.65" evidence="2"/>
<evidence type="ECO:0000259" key="5">
    <source>
        <dbReference type="PROSITE" id="PS50887"/>
    </source>
</evidence>
<evidence type="ECO:0000256" key="3">
    <source>
        <dbReference type="ARBA" id="ARBA00034247"/>
    </source>
</evidence>
<accession>A0A1N7IY79</accession>
<dbReference type="Proteomes" id="UP000185999">
    <property type="component" value="Unassembled WGS sequence"/>
</dbReference>
<organism evidence="6 7">
    <name type="scientific">Neptunomonas antarctica</name>
    <dbReference type="NCBI Taxonomy" id="619304"/>
    <lineage>
        <taxon>Bacteria</taxon>
        <taxon>Pseudomonadati</taxon>
        <taxon>Pseudomonadota</taxon>
        <taxon>Gammaproteobacteria</taxon>
        <taxon>Oceanospirillales</taxon>
        <taxon>Oceanospirillaceae</taxon>
        <taxon>Neptunomonas</taxon>
    </lineage>
</organism>
<dbReference type="EMBL" id="FTOE01000001">
    <property type="protein sequence ID" value="SIS42019.1"/>
    <property type="molecule type" value="Genomic_DNA"/>
</dbReference>
<keyword evidence="4" id="KW-0472">Membrane</keyword>
<feature type="transmembrane region" description="Helical" evidence="4">
    <location>
        <begin position="60"/>
        <end position="77"/>
    </location>
</feature>
<dbReference type="CDD" id="cd01949">
    <property type="entry name" value="GGDEF"/>
    <property type="match status" value="1"/>
</dbReference>
<dbReference type="NCBIfam" id="TIGR00254">
    <property type="entry name" value="GGDEF"/>
    <property type="match status" value="1"/>
</dbReference>
<dbReference type="SUPFAM" id="SSF55073">
    <property type="entry name" value="Nucleotide cyclase"/>
    <property type="match status" value="1"/>
</dbReference>
<dbReference type="PANTHER" id="PTHR45138">
    <property type="entry name" value="REGULATORY COMPONENTS OF SENSORY TRANSDUCTION SYSTEM"/>
    <property type="match status" value="1"/>
</dbReference>
<dbReference type="AlphaFoldDB" id="A0A1N7IY79"/>
<evidence type="ECO:0000313" key="6">
    <source>
        <dbReference type="EMBL" id="SIS42019.1"/>
    </source>
</evidence>
<protein>
    <recommendedName>
        <fullName evidence="2">diguanylate cyclase</fullName>
        <ecNumber evidence="2">2.7.7.65</ecNumber>
    </recommendedName>
</protein>
<dbReference type="SMART" id="SM00267">
    <property type="entry name" value="GGDEF"/>
    <property type="match status" value="1"/>
</dbReference>
<dbReference type="InterPro" id="IPR043128">
    <property type="entry name" value="Rev_trsase/Diguanyl_cyclase"/>
</dbReference>
<keyword evidence="4" id="KW-0812">Transmembrane</keyword>